<comment type="similarity">
    <text evidence="1">Belongs to the saccharopine dehydrogenase family.</text>
</comment>
<protein>
    <submittedName>
        <fullName evidence="3">Saccharopine dehydrogenase NADP binding domain-containing protein</fullName>
    </submittedName>
</protein>
<dbReference type="InterPro" id="IPR005097">
    <property type="entry name" value="Sacchrp_dh_NADP-bd"/>
</dbReference>
<dbReference type="GO" id="GO:0005811">
    <property type="term" value="C:lipid droplet"/>
    <property type="evidence" value="ECO:0007669"/>
    <property type="project" value="TreeGrafter"/>
</dbReference>
<evidence type="ECO:0000256" key="1">
    <source>
        <dbReference type="ARBA" id="ARBA00038048"/>
    </source>
</evidence>
<dbReference type="AlphaFoldDB" id="A0AAD4R5F0"/>
<dbReference type="Gene3D" id="3.40.50.720">
    <property type="entry name" value="NAD(P)-binding Rossmann-like Domain"/>
    <property type="match status" value="1"/>
</dbReference>
<dbReference type="InterPro" id="IPR036291">
    <property type="entry name" value="NAD(P)-bd_dom_sf"/>
</dbReference>
<dbReference type="FunFam" id="3.40.50.720:FF:000178">
    <property type="entry name" value="Saccharopine dehydrogenase-like oxidoreductase"/>
    <property type="match status" value="1"/>
</dbReference>
<name>A0AAD4R5F0_9BILA</name>
<gene>
    <name evidence="3" type="ORF">DdX_10502</name>
</gene>
<evidence type="ECO:0000313" key="3">
    <source>
        <dbReference type="EMBL" id="KAI1710803.1"/>
    </source>
</evidence>
<accession>A0AAD4R5F0</accession>
<comment type="caution">
    <text evidence="3">The sequence shown here is derived from an EMBL/GenBank/DDBJ whole genome shotgun (WGS) entry which is preliminary data.</text>
</comment>
<keyword evidence="4" id="KW-1185">Reference proteome</keyword>
<dbReference type="GO" id="GO:0005739">
    <property type="term" value="C:mitochondrion"/>
    <property type="evidence" value="ECO:0007669"/>
    <property type="project" value="TreeGrafter"/>
</dbReference>
<dbReference type="InterPro" id="IPR051276">
    <property type="entry name" value="Saccharopine_DH-like_oxidrdct"/>
</dbReference>
<organism evidence="3 4">
    <name type="scientific">Ditylenchus destructor</name>
    <dbReference type="NCBI Taxonomy" id="166010"/>
    <lineage>
        <taxon>Eukaryota</taxon>
        <taxon>Metazoa</taxon>
        <taxon>Ecdysozoa</taxon>
        <taxon>Nematoda</taxon>
        <taxon>Chromadorea</taxon>
        <taxon>Rhabditida</taxon>
        <taxon>Tylenchina</taxon>
        <taxon>Tylenchomorpha</taxon>
        <taxon>Sphaerularioidea</taxon>
        <taxon>Anguinidae</taxon>
        <taxon>Anguininae</taxon>
        <taxon>Ditylenchus</taxon>
    </lineage>
</organism>
<dbReference type="Proteomes" id="UP001201812">
    <property type="component" value="Unassembled WGS sequence"/>
</dbReference>
<dbReference type="Pfam" id="PF03435">
    <property type="entry name" value="Sacchrp_dh_NADP"/>
    <property type="match status" value="1"/>
</dbReference>
<dbReference type="PANTHER" id="PTHR12286">
    <property type="entry name" value="SACCHAROPINE DEHYDROGENASE-LIKE OXIDOREDUCTASE"/>
    <property type="match status" value="1"/>
</dbReference>
<dbReference type="GO" id="GO:0005886">
    <property type="term" value="C:plasma membrane"/>
    <property type="evidence" value="ECO:0007669"/>
    <property type="project" value="TreeGrafter"/>
</dbReference>
<feature type="domain" description="Saccharopine dehydrogenase NADP binding" evidence="2">
    <location>
        <begin position="9"/>
        <end position="143"/>
    </location>
</feature>
<dbReference type="EMBL" id="JAKKPZ010000024">
    <property type="protein sequence ID" value="KAI1710803.1"/>
    <property type="molecule type" value="Genomic_DNA"/>
</dbReference>
<evidence type="ECO:0000259" key="2">
    <source>
        <dbReference type="Pfam" id="PF03435"/>
    </source>
</evidence>
<dbReference type="PANTHER" id="PTHR12286:SF5">
    <property type="entry name" value="SACCHAROPINE DEHYDROGENASE-LIKE OXIDOREDUCTASE"/>
    <property type="match status" value="1"/>
</dbReference>
<dbReference type="GO" id="GO:0009247">
    <property type="term" value="P:glycolipid biosynthetic process"/>
    <property type="evidence" value="ECO:0007669"/>
    <property type="project" value="TreeGrafter"/>
</dbReference>
<evidence type="ECO:0000313" key="4">
    <source>
        <dbReference type="Proteomes" id="UP001201812"/>
    </source>
</evidence>
<dbReference type="SUPFAM" id="SSF51735">
    <property type="entry name" value="NAD(P)-binding Rossmann-fold domains"/>
    <property type="match status" value="1"/>
</dbReference>
<proteinExistence type="inferred from homology"/>
<sequence length="427" mass="46776">MVQDRYDLVIYGASGFTGAYVLEALINSQWYDDGKITVAVAGRSESKLSKTLNEVSSLTGKELSHIPIIVADSSNAAELANMAQQAKVIVNVVGPYRLYGEAVVKAAVENCANHVDISGEPAWLETMQMKYGEEAKKNGVYVIGACGWDSIPCDLGVNFVKQNFPGTLSHVETFAQMKNGAAGYSFNSGTYQTLILGLWQSGNDSLGKIRRAIMPEKLDKTKYRPPRRGMLWWNETLQGYCLPFLGADRSVVSRSQYYDAVANRAYPVSVETYILIKSLFWAVAMIAWAAVFNVCVKFDFTRGILQKYPGFCSGYLFKESGPTREQVKQAAFTYWFVGTGWENADKANPEEPPKKTVVARCDGPDAGYVATAGCVLAAALTVLEDRNKLPNGGGAFSTAAAFKDTKVYDRLESFGVTFRVDPSLTPK</sequence>
<reference evidence="3" key="1">
    <citation type="submission" date="2022-01" db="EMBL/GenBank/DDBJ databases">
        <title>Genome Sequence Resource for Two Populations of Ditylenchus destructor, the Migratory Endoparasitic Phytonematode.</title>
        <authorList>
            <person name="Zhang H."/>
            <person name="Lin R."/>
            <person name="Xie B."/>
        </authorList>
    </citation>
    <scope>NUCLEOTIDE SEQUENCE</scope>
    <source>
        <strain evidence="3">BazhouSP</strain>
    </source>
</reference>